<dbReference type="NCBIfam" id="TIGR01426">
    <property type="entry name" value="MGT"/>
    <property type="match status" value="1"/>
</dbReference>
<organism evidence="4 5">
    <name type="scientific">Labedaea rhizosphaerae</name>
    <dbReference type="NCBI Taxonomy" id="598644"/>
    <lineage>
        <taxon>Bacteria</taxon>
        <taxon>Bacillati</taxon>
        <taxon>Actinomycetota</taxon>
        <taxon>Actinomycetes</taxon>
        <taxon>Pseudonocardiales</taxon>
        <taxon>Pseudonocardiaceae</taxon>
        <taxon>Labedaea</taxon>
    </lineage>
</organism>
<keyword evidence="2 4" id="KW-0808">Transferase</keyword>
<dbReference type="InterPro" id="IPR010610">
    <property type="entry name" value="EryCIII-like_C"/>
</dbReference>
<dbReference type="CDD" id="cd03784">
    <property type="entry name" value="GT1_Gtf-like"/>
    <property type="match status" value="1"/>
</dbReference>
<comment type="similarity">
    <text evidence="1">Belongs to the UDP-glycosyltransferase family.</text>
</comment>
<dbReference type="InterPro" id="IPR035595">
    <property type="entry name" value="UDP_glycos_trans_CS"/>
</dbReference>
<dbReference type="Pfam" id="PF06722">
    <property type="entry name" value="EryCIII-like_C"/>
    <property type="match status" value="1"/>
</dbReference>
<dbReference type="RefSeq" id="WP_133853234.1">
    <property type="nucleotide sequence ID" value="NZ_SNXZ01000007.1"/>
</dbReference>
<dbReference type="PROSITE" id="PS00375">
    <property type="entry name" value="UDPGT"/>
    <property type="match status" value="1"/>
</dbReference>
<dbReference type="OrthoDB" id="6620093at2"/>
<dbReference type="GO" id="GO:0017000">
    <property type="term" value="P:antibiotic biosynthetic process"/>
    <property type="evidence" value="ECO:0007669"/>
    <property type="project" value="UniProtKB-ARBA"/>
</dbReference>
<dbReference type="PANTHER" id="PTHR48050">
    <property type="entry name" value="STEROL 3-BETA-GLUCOSYLTRANSFERASE"/>
    <property type="match status" value="1"/>
</dbReference>
<evidence type="ECO:0000256" key="2">
    <source>
        <dbReference type="ARBA" id="ARBA00022679"/>
    </source>
</evidence>
<feature type="domain" description="Erythromycin biosynthesis protein CIII-like C-terminal" evidence="3">
    <location>
        <begin position="251"/>
        <end position="376"/>
    </location>
</feature>
<evidence type="ECO:0000313" key="4">
    <source>
        <dbReference type="EMBL" id="TDP92887.1"/>
    </source>
</evidence>
<dbReference type="GO" id="GO:0016758">
    <property type="term" value="F:hexosyltransferase activity"/>
    <property type="evidence" value="ECO:0007669"/>
    <property type="project" value="InterPro"/>
</dbReference>
<evidence type="ECO:0000259" key="3">
    <source>
        <dbReference type="Pfam" id="PF06722"/>
    </source>
</evidence>
<name>A0A4R6S1M7_LABRH</name>
<accession>A0A4R6S1M7</accession>
<protein>
    <submittedName>
        <fullName evidence="4">MGT family glycosyltransferase</fullName>
    </submittedName>
</protein>
<sequence length="407" mass="44306">MSHIAVLGNAGLGHAIPVLETVGELIARGHRVTYAAAGAAVAKVAETGATVVEYPSVLAGVDLTVLDTVEEMDRLMVLGLQDDRSLIAEVEAKLGDDRPDLVVFDATRFTVGRILARKWAVPSAAFCTVLLSNEHFSFYDRVQQKQGALPKRRPYVAKALKGLVELLATHGQSNRTLEEFYRPQEGLFVAFYARSFQYAGDTFDDKYVFVGPNLAHETEPGDWTPPADGRRVLMISLGTSVHRRPEFFRMCLDAFRDSDWHLVIHAHDGLDVGELPANAEVHRWLPQLAVLAHTDVLLCHGGMGTLMAAFAKDTPVVVVPNSAEQMINADRVVELGLGRTFGRDEVTAESLRSAVETVHADPATRARVAAMRADILRSGGGMCAADAIEAYLKRSADQRPEVAEQGT</sequence>
<keyword evidence="5" id="KW-1185">Reference proteome</keyword>
<dbReference type="Proteomes" id="UP000295444">
    <property type="component" value="Unassembled WGS sequence"/>
</dbReference>
<evidence type="ECO:0000256" key="1">
    <source>
        <dbReference type="ARBA" id="ARBA00009995"/>
    </source>
</evidence>
<dbReference type="Gene3D" id="3.40.50.2000">
    <property type="entry name" value="Glycogen Phosphorylase B"/>
    <property type="match status" value="2"/>
</dbReference>
<gene>
    <name evidence="4" type="ORF">EV186_107122</name>
</gene>
<dbReference type="PANTHER" id="PTHR48050:SF13">
    <property type="entry name" value="STEROL 3-BETA-GLUCOSYLTRANSFERASE UGT80A2"/>
    <property type="match status" value="1"/>
</dbReference>
<reference evidence="4 5" key="1">
    <citation type="submission" date="2019-03" db="EMBL/GenBank/DDBJ databases">
        <title>Genomic Encyclopedia of Type Strains, Phase IV (KMG-IV): sequencing the most valuable type-strain genomes for metagenomic binning, comparative biology and taxonomic classification.</title>
        <authorList>
            <person name="Goeker M."/>
        </authorList>
    </citation>
    <scope>NUCLEOTIDE SEQUENCE [LARGE SCALE GENOMIC DNA]</scope>
    <source>
        <strain evidence="4 5">DSM 45361</strain>
    </source>
</reference>
<dbReference type="SUPFAM" id="SSF53756">
    <property type="entry name" value="UDP-Glycosyltransferase/glycogen phosphorylase"/>
    <property type="match status" value="1"/>
</dbReference>
<dbReference type="InterPro" id="IPR006326">
    <property type="entry name" value="UDPGT_MGT-like"/>
</dbReference>
<proteinExistence type="inferred from homology"/>
<dbReference type="AlphaFoldDB" id="A0A4R6S1M7"/>
<dbReference type="EMBL" id="SNXZ01000007">
    <property type="protein sequence ID" value="TDP92887.1"/>
    <property type="molecule type" value="Genomic_DNA"/>
</dbReference>
<dbReference type="InterPro" id="IPR050426">
    <property type="entry name" value="Glycosyltransferase_28"/>
</dbReference>
<dbReference type="GO" id="GO:0008194">
    <property type="term" value="F:UDP-glycosyltransferase activity"/>
    <property type="evidence" value="ECO:0007669"/>
    <property type="project" value="InterPro"/>
</dbReference>
<comment type="caution">
    <text evidence="4">The sequence shown here is derived from an EMBL/GenBank/DDBJ whole genome shotgun (WGS) entry which is preliminary data.</text>
</comment>
<dbReference type="FunFam" id="3.40.50.2000:FF:000072">
    <property type="entry name" value="Glycosyl transferase"/>
    <property type="match status" value="1"/>
</dbReference>
<evidence type="ECO:0000313" key="5">
    <source>
        <dbReference type="Proteomes" id="UP000295444"/>
    </source>
</evidence>
<dbReference type="InterPro" id="IPR002213">
    <property type="entry name" value="UDP_glucos_trans"/>
</dbReference>